<dbReference type="EMBL" id="BAAADD010000008">
    <property type="protein sequence ID" value="GAA0580592.1"/>
    <property type="molecule type" value="Genomic_DNA"/>
</dbReference>
<accession>A0ABP3Q7N4</accession>
<dbReference type="InterPro" id="IPR046889">
    <property type="entry name" value="Sp-CxC"/>
</dbReference>
<protein>
    <submittedName>
        <fullName evidence="1">Uncharacterized protein</fullName>
    </submittedName>
</protein>
<evidence type="ECO:0000313" key="2">
    <source>
        <dbReference type="Proteomes" id="UP001499951"/>
    </source>
</evidence>
<proteinExistence type="predicted"/>
<sequence length="65" mass="7207">MPLDPELERAVREVVANKSQPSAVSQRLIAWLKQLSTGDVQAADNARHLNDVCSALKLEGREHED</sequence>
<dbReference type="Pfam" id="PF20304">
    <property type="entry name" value="Sp-CxC"/>
    <property type="match status" value="1"/>
</dbReference>
<gene>
    <name evidence="1" type="ORF">GCM10008942_31880</name>
</gene>
<organism evidence="1 2">
    <name type="scientific">Rhizomicrobium electricum</name>
    <dbReference type="NCBI Taxonomy" id="480070"/>
    <lineage>
        <taxon>Bacteria</taxon>
        <taxon>Pseudomonadati</taxon>
        <taxon>Pseudomonadota</taxon>
        <taxon>Alphaproteobacteria</taxon>
        <taxon>Micropepsales</taxon>
        <taxon>Micropepsaceae</taxon>
        <taxon>Rhizomicrobium</taxon>
    </lineage>
</organism>
<reference evidence="2" key="1">
    <citation type="journal article" date="2019" name="Int. J. Syst. Evol. Microbiol.">
        <title>The Global Catalogue of Microorganisms (GCM) 10K type strain sequencing project: providing services to taxonomists for standard genome sequencing and annotation.</title>
        <authorList>
            <consortium name="The Broad Institute Genomics Platform"/>
            <consortium name="The Broad Institute Genome Sequencing Center for Infectious Disease"/>
            <person name="Wu L."/>
            <person name="Ma J."/>
        </authorList>
    </citation>
    <scope>NUCLEOTIDE SEQUENCE [LARGE SCALE GENOMIC DNA]</scope>
    <source>
        <strain evidence="2">JCM 15089</strain>
    </source>
</reference>
<comment type="caution">
    <text evidence="1">The sequence shown here is derived from an EMBL/GenBank/DDBJ whole genome shotgun (WGS) entry which is preliminary data.</text>
</comment>
<keyword evidence="2" id="KW-1185">Reference proteome</keyword>
<dbReference type="Proteomes" id="UP001499951">
    <property type="component" value="Unassembled WGS sequence"/>
</dbReference>
<name>A0ABP3Q7N4_9PROT</name>
<evidence type="ECO:0000313" key="1">
    <source>
        <dbReference type="EMBL" id="GAA0580592.1"/>
    </source>
</evidence>
<dbReference type="RefSeq" id="WP_166937043.1">
    <property type="nucleotide sequence ID" value="NZ_BAAADD010000008.1"/>
</dbReference>